<reference evidence="1 2" key="1">
    <citation type="journal article" date="2016" name="Appl. Environ. Microbiol.">
        <title>Function and Phylogeny of Bacterial Butyryl Coenzyme A:Acetate Transferases and Their Diversity in the Proximal Colon of Swine.</title>
        <authorList>
            <person name="Trachsel J."/>
            <person name="Bayles D.O."/>
            <person name="Looft T."/>
            <person name="Levine U.Y."/>
            <person name="Allen H.K."/>
        </authorList>
    </citation>
    <scope>NUCLEOTIDE SEQUENCE [LARGE SCALE GENOMIC DNA]</scope>
    <source>
        <strain evidence="1 2">68-3-10</strain>
    </source>
</reference>
<sequence length="65" mass="7673">MKNIERPIFLSIIQAIYADTNESELFAEAFHDAYGIRKSRTSENVKLMMEEVERMYEEAVKREIS</sequence>
<gene>
    <name evidence="1" type="ORF">BHK98_03505</name>
</gene>
<evidence type="ECO:0000313" key="1">
    <source>
        <dbReference type="EMBL" id="OLR55211.1"/>
    </source>
</evidence>
<keyword evidence="2" id="KW-1185">Reference proteome</keyword>
<organism evidence="1 2">
    <name type="scientific">Hornefia porci</name>
    <dbReference type="NCBI Taxonomy" id="2652292"/>
    <lineage>
        <taxon>Bacteria</taxon>
        <taxon>Bacillati</taxon>
        <taxon>Bacillota</taxon>
        <taxon>Clostridia</taxon>
        <taxon>Peptostreptococcales</taxon>
        <taxon>Anaerovoracaceae</taxon>
        <taxon>Hornefia</taxon>
    </lineage>
</organism>
<comment type="caution">
    <text evidence="1">The sequence shown here is derived from an EMBL/GenBank/DDBJ whole genome shotgun (WGS) entry which is preliminary data.</text>
</comment>
<dbReference type="AlphaFoldDB" id="A0A1Q9JGI3"/>
<evidence type="ECO:0000313" key="2">
    <source>
        <dbReference type="Proteomes" id="UP000187404"/>
    </source>
</evidence>
<proteinExistence type="predicted"/>
<protein>
    <submittedName>
        <fullName evidence="1">Uncharacterized protein</fullName>
    </submittedName>
</protein>
<dbReference type="EMBL" id="MJIE01000001">
    <property type="protein sequence ID" value="OLR55211.1"/>
    <property type="molecule type" value="Genomic_DNA"/>
</dbReference>
<accession>A0A1Q9JGI3</accession>
<dbReference type="Proteomes" id="UP000187404">
    <property type="component" value="Unassembled WGS sequence"/>
</dbReference>
<dbReference type="RefSeq" id="WP_075712208.1">
    <property type="nucleotide sequence ID" value="NZ_MJIE01000001.1"/>
</dbReference>
<name>A0A1Q9JGI3_9FIRM</name>